<reference evidence="10 11" key="1">
    <citation type="submission" date="2018-02" db="EMBL/GenBank/DDBJ databases">
        <title>8 Nocardia nova and 1 Nocardia cyriacigeorgica strain used for evolution to TMP-SMX.</title>
        <authorList>
            <person name="Mehta H."/>
            <person name="Weng J."/>
            <person name="Shamoo Y."/>
        </authorList>
    </citation>
    <scope>NUCLEOTIDE SEQUENCE [LARGE SCALE GENOMIC DNA]</scope>
    <source>
        <strain evidence="10 11">BAA2227</strain>
    </source>
</reference>
<dbReference type="RefSeq" id="WP_104362767.1">
    <property type="nucleotide sequence ID" value="NZ_PSYZ01000014.1"/>
</dbReference>
<feature type="transmembrane region" description="Helical" evidence="8">
    <location>
        <begin position="282"/>
        <end position="303"/>
    </location>
</feature>
<gene>
    <name evidence="10" type="ORF">C5F51_06845</name>
</gene>
<comment type="subcellular location">
    <subcellularLocation>
        <location evidence="1">Cell membrane</location>
        <topology evidence="1">Multi-pass membrane protein</topology>
    </subcellularLocation>
</comment>
<evidence type="ECO:0000256" key="6">
    <source>
        <dbReference type="ARBA" id="ARBA00023136"/>
    </source>
</evidence>
<feature type="transmembrane region" description="Helical" evidence="8">
    <location>
        <begin position="542"/>
        <end position="564"/>
    </location>
</feature>
<keyword evidence="5 8" id="KW-1133">Transmembrane helix</keyword>
<feature type="transmembrane region" description="Helical" evidence="8">
    <location>
        <begin position="204"/>
        <end position="225"/>
    </location>
</feature>
<feature type="transmembrane region" description="Helical" evidence="8">
    <location>
        <begin position="379"/>
        <end position="397"/>
    </location>
</feature>
<dbReference type="PANTHER" id="PTHR33406">
    <property type="entry name" value="MEMBRANE PROTEIN MJ1562-RELATED"/>
    <property type="match status" value="1"/>
</dbReference>
<feature type="transmembrane region" description="Helical" evidence="8">
    <location>
        <begin position="569"/>
        <end position="588"/>
    </location>
</feature>
<evidence type="ECO:0000256" key="5">
    <source>
        <dbReference type="ARBA" id="ARBA00022989"/>
    </source>
</evidence>
<organism evidence="10 11">
    <name type="scientific">Nocardia nova</name>
    <dbReference type="NCBI Taxonomy" id="37330"/>
    <lineage>
        <taxon>Bacteria</taxon>
        <taxon>Bacillati</taxon>
        <taxon>Actinomycetota</taxon>
        <taxon>Actinomycetes</taxon>
        <taxon>Mycobacteriales</taxon>
        <taxon>Nocardiaceae</taxon>
        <taxon>Nocardia</taxon>
    </lineage>
</organism>
<keyword evidence="4 8" id="KW-0812">Transmembrane</keyword>
<dbReference type="Gene3D" id="1.20.1640.10">
    <property type="entry name" value="Multidrug efflux transporter AcrB transmembrane domain"/>
    <property type="match status" value="2"/>
</dbReference>
<evidence type="ECO:0000313" key="10">
    <source>
        <dbReference type="EMBL" id="PPJ31296.1"/>
    </source>
</evidence>
<dbReference type="InterPro" id="IPR004869">
    <property type="entry name" value="MMPL_dom"/>
</dbReference>
<feature type="transmembrane region" description="Helical" evidence="8">
    <location>
        <begin position="608"/>
        <end position="631"/>
    </location>
</feature>
<sequence length="747" mass="78007">MLSTVAAFATRHARAVLAACLLVGIVSIAFGATAPTHLKTGGFSPPDTESARVSSFLGDEFPSAVPNVVLLVRAPGGVESAAARTAGERVVAQLHADHHVDAVQSYWQLAPDLRSALRSGDGREALVLAHVAGDDTTAPQRAGALVDRIGGDYDGVTVLAGGQAVALNQMSEQVVKDLIVTEAIAVPLTGLALIIVFGSVIAAAIPLAVGLFTIAVTLPLLRILAEFGDVSIFALNMMSALGFAVAIDSSLFLVSRFREERAAGLDTGAAVVRTARTAGRTVLFSGAVVGLSLCTLLVFPLYFLRSLAFAGLSVLAAAVVTTLLLVPAALAVTAPHLHRFDLRVPLRRWARRPAPSGVPAQPADTRWYRVVRAVMRRPVLSAVAVVALLLVLGTPALSMRFGSADDRVLHGASSHEVGDALRGDFHENAMAAVTVALPGYGLVSPELEHYAANLSRVEGVTSVLSASGVFAEGTRVAAVPDGMSTPAGTYLRVGTEADPSSPAGNDLVHRIRDVPPPSPALYGGAAAENADSVHALTSRLPLALGLIAVSTLLVLLAFTGSVWLPVKALLLNTLSLSATFGAMVWIFQEGHLSAIFGFTPTGFLVPTMPILMFCLAFGVSMDYEVFLLSRIREEWIVTGDNTRSVAIGVARTARIFTAAALLMTIAFAGMVTSRVSFIQLFGLGLALAVLSDATLIRGILVPALMRLLGAANWWGPTWLRRLPAGLEGGPDPDSRARPGPDPVPVQN</sequence>
<evidence type="ECO:0000256" key="3">
    <source>
        <dbReference type="ARBA" id="ARBA00022475"/>
    </source>
</evidence>
<dbReference type="Proteomes" id="UP000238356">
    <property type="component" value="Unassembled WGS sequence"/>
</dbReference>
<feature type="domain" description="Membrane transport protein MMPL" evidence="9">
    <location>
        <begin position="43"/>
        <end position="379"/>
    </location>
</feature>
<name>A0A2S6AC49_9NOCA</name>
<evidence type="ECO:0000259" key="9">
    <source>
        <dbReference type="Pfam" id="PF03176"/>
    </source>
</evidence>
<dbReference type="EMBL" id="PSZD01000003">
    <property type="protein sequence ID" value="PPJ31296.1"/>
    <property type="molecule type" value="Genomic_DNA"/>
</dbReference>
<evidence type="ECO:0000256" key="4">
    <source>
        <dbReference type="ARBA" id="ARBA00022692"/>
    </source>
</evidence>
<evidence type="ECO:0000313" key="11">
    <source>
        <dbReference type="Proteomes" id="UP000238356"/>
    </source>
</evidence>
<keyword evidence="11" id="KW-1185">Reference proteome</keyword>
<dbReference type="AlphaFoldDB" id="A0A2S6AC49"/>
<evidence type="ECO:0000256" key="2">
    <source>
        <dbReference type="ARBA" id="ARBA00010157"/>
    </source>
</evidence>
<dbReference type="PANTHER" id="PTHR33406:SF11">
    <property type="entry name" value="MEMBRANE PROTEIN SCO6666-RELATED"/>
    <property type="match status" value="1"/>
</dbReference>
<accession>A0A2S6AC49</accession>
<dbReference type="InterPro" id="IPR050545">
    <property type="entry name" value="Mycobact_MmpL"/>
</dbReference>
<feature type="transmembrane region" description="Helical" evidence="8">
    <location>
        <begin position="309"/>
        <end position="333"/>
    </location>
</feature>
<dbReference type="Pfam" id="PF03176">
    <property type="entry name" value="MMPL"/>
    <property type="match status" value="2"/>
</dbReference>
<proteinExistence type="inferred from homology"/>
<feature type="transmembrane region" description="Helical" evidence="8">
    <location>
        <begin position="652"/>
        <end position="671"/>
    </location>
</feature>
<feature type="transmembrane region" description="Helical" evidence="8">
    <location>
        <begin position="231"/>
        <end position="254"/>
    </location>
</feature>
<comment type="similarity">
    <text evidence="2">Belongs to the resistance-nodulation-cell division (RND) (TC 2.A.6) family. MmpL subfamily.</text>
</comment>
<protein>
    <recommendedName>
        <fullName evidence="9">Membrane transport protein MMPL domain-containing protein</fullName>
    </recommendedName>
</protein>
<keyword evidence="6 8" id="KW-0472">Membrane</keyword>
<evidence type="ECO:0000256" key="8">
    <source>
        <dbReference type="SAM" id="Phobius"/>
    </source>
</evidence>
<dbReference type="SUPFAM" id="SSF82866">
    <property type="entry name" value="Multidrug efflux transporter AcrB transmembrane domain"/>
    <property type="match status" value="2"/>
</dbReference>
<feature type="domain" description="Membrane transport protein MMPL" evidence="9">
    <location>
        <begin position="489"/>
        <end position="716"/>
    </location>
</feature>
<evidence type="ECO:0000256" key="1">
    <source>
        <dbReference type="ARBA" id="ARBA00004651"/>
    </source>
</evidence>
<comment type="caution">
    <text evidence="10">The sequence shown here is derived from an EMBL/GenBank/DDBJ whole genome shotgun (WGS) entry which is preliminary data.</text>
</comment>
<feature type="region of interest" description="Disordered" evidence="7">
    <location>
        <begin position="726"/>
        <end position="747"/>
    </location>
</feature>
<dbReference type="GO" id="GO:0005886">
    <property type="term" value="C:plasma membrane"/>
    <property type="evidence" value="ECO:0007669"/>
    <property type="project" value="UniProtKB-SubCell"/>
</dbReference>
<evidence type="ECO:0000256" key="7">
    <source>
        <dbReference type="SAM" id="MobiDB-lite"/>
    </source>
</evidence>
<keyword evidence="3" id="KW-1003">Cell membrane</keyword>